<dbReference type="GO" id="GO:0006564">
    <property type="term" value="P:L-serine biosynthetic process"/>
    <property type="evidence" value="ECO:0007669"/>
    <property type="project" value="UniProtKB-KW"/>
</dbReference>
<organism evidence="16 17">
    <name type="scientific">Aureibacter tunicatorum</name>
    <dbReference type="NCBI Taxonomy" id="866807"/>
    <lineage>
        <taxon>Bacteria</taxon>
        <taxon>Pseudomonadati</taxon>
        <taxon>Bacteroidota</taxon>
        <taxon>Cytophagia</taxon>
        <taxon>Cytophagales</taxon>
        <taxon>Persicobacteraceae</taxon>
        <taxon>Aureibacter</taxon>
    </lineage>
</organism>
<keyword evidence="7" id="KW-0028">Amino-acid biosynthesis</keyword>
<comment type="catalytic activity">
    <reaction evidence="14">
        <text>O-phospho-L-serine + 2-oxoglutarate = 3-phosphooxypyruvate + L-glutamate</text>
        <dbReference type="Rhea" id="RHEA:14329"/>
        <dbReference type="ChEBI" id="CHEBI:16810"/>
        <dbReference type="ChEBI" id="CHEBI:18110"/>
        <dbReference type="ChEBI" id="CHEBI:29985"/>
        <dbReference type="ChEBI" id="CHEBI:57524"/>
        <dbReference type="EC" id="2.6.1.52"/>
    </reaction>
</comment>
<evidence type="ECO:0000256" key="12">
    <source>
        <dbReference type="ARBA" id="ARBA00031421"/>
    </source>
</evidence>
<evidence type="ECO:0000256" key="11">
    <source>
        <dbReference type="ARBA" id="ARBA00023299"/>
    </source>
</evidence>
<evidence type="ECO:0000256" key="5">
    <source>
        <dbReference type="ARBA" id="ARBA00022490"/>
    </source>
</evidence>
<dbReference type="PANTHER" id="PTHR21152:SF40">
    <property type="entry name" value="ALANINE--GLYOXYLATE AMINOTRANSFERASE"/>
    <property type="match status" value="1"/>
</dbReference>
<dbReference type="InterPro" id="IPR015424">
    <property type="entry name" value="PyrdxlP-dep_Trfase"/>
</dbReference>
<keyword evidence="9" id="KW-0663">Pyridoxal phosphate</keyword>
<feature type="domain" description="Aminotransferase class V" evidence="15">
    <location>
        <begin position="11"/>
        <end position="262"/>
    </location>
</feature>
<dbReference type="Gene3D" id="3.40.640.10">
    <property type="entry name" value="Type I PLP-dependent aspartate aminotransferase-like (Major domain)"/>
    <property type="match status" value="1"/>
</dbReference>
<dbReference type="GO" id="GO:0019265">
    <property type="term" value="P:glycine biosynthetic process, by transamination of glyoxylate"/>
    <property type="evidence" value="ECO:0007669"/>
    <property type="project" value="TreeGrafter"/>
</dbReference>
<keyword evidence="6 16" id="KW-0032">Aminotransferase</keyword>
<dbReference type="PANTHER" id="PTHR21152">
    <property type="entry name" value="AMINOTRANSFERASE CLASS V"/>
    <property type="match status" value="1"/>
</dbReference>
<evidence type="ECO:0000259" key="15">
    <source>
        <dbReference type="Pfam" id="PF00266"/>
    </source>
</evidence>
<evidence type="ECO:0000256" key="4">
    <source>
        <dbReference type="ARBA" id="ARBA00013030"/>
    </source>
</evidence>
<sequence length="356" mass="40468">MKKSFSFYPGPSQVHSELPEYFKDAYDKGILSINHRSDEFVKLCQKTIHLLKQKLNIPEDYTIMFASSATECWEIAAQSLVENGSFHFYNGAFGQKWMEYSHNITENSKGAKFDVEEKLSFDDVELGQEYDFIGLTQNETSNGTQLSMEQLKSCRLKFPDRLIGVDATSAMAGVETDYSLADFWYASVQKCFGLPAGMAVIVCSPKAIERAESLDIRGRYNSLPFMIDMIGDFQTTFTPNVINIYMLMRVLKNSEEIGEVDAKLEGRMNNWINFFENIDGIEPLVENSEVRSMTVLPLRAEEEMVERIKAISKEAGLVLGNGYGQWKQSTFRIANFPAMPEKGINLLKDFFVENFT</sequence>
<dbReference type="PIRSF" id="PIRSF000525">
    <property type="entry name" value="SerC"/>
    <property type="match status" value="1"/>
</dbReference>
<protein>
    <recommendedName>
        <fullName evidence="4">phosphoserine transaminase</fullName>
        <ecNumber evidence="4">2.6.1.52</ecNumber>
    </recommendedName>
    <alternativeName>
        <fullName evidence="12">Phosphohydroxythreonine aminotransferase</fullName>
    </alternativeName>
</protein>
<dbReference type="InterPro" id="IPR022278">
    <property type="entry name" value="Pser_aminoTfrase"/>
</dbReference>
<comment type="pathway">
    <text evidence="2">Amino-acid biosynthesis; L-serine biosynthesis; L-serine from 3-phospho-D-glycerate: step 2/3.</text>
</comment>
<evidence type="ECO:0000313" key="16">
    <source>
        <dbReference type="EMBL" id="MDR6239020.1"/>
    </source>
</evidence>
<dbReference type="GO" id="GO:0004760">
    <property type="term" value="F:L-serine-pyruvate transaminase activity"/>
    <property type="evidence" value="ECO:0007669"/>
    <property type="project" value="TreeGrafter"/>
</dbReference>
<keyword evidence="8 16" id="KW-0808">Transferase</keyword>
<dbReference type="EC" id="2.6.1.52" evidence="4"/>
<dbReference type="InterPro" id="IPR015421">
    <property type="entry name" value="PyrdxlP-dep_Trfase_major"/>
</dbReference>
<dbReference type="SUPFAM" id="SSF53383">
    <property type="entry name" value="PLP-dependent transferases"/>
    <property type="match status" value="1"/>
</dbReference>
<dbReference type="Gene3D" id="3.90.1150.10">
    <property type="entry name" value="Aspartate Aminotransferase, domain 1"/>
    <property type="match status" value="1"/>
</dbReference>
<accession>A0AAE4BSM7</accession>
<proteinExistence type="inferred from homology"/>
<evidence type="ECO:0000256" key="10">
    <source>
        <dbReference type="ARBA" id="ARBA00023096"/>
    </source>
</evidence>
<reference evidence="16" key="1">
    <citation type="submission" date="2023-07" db="EMBL/GenBank/DDBJ databases">
        <title>Genomic Encyclopedia of Type Strains, Phase IV (KMG-IV): sequencing the most valuable type-strain genomes for metagenomic binning, comparative biology and taxonomic classification.</title>
        <authorList>
            <person name="Goeker M."/>
        </authorList>
    </citation>
    <scope>NUCLEOTIDE SEQUENCE</scope>
    <source>
        <strain evidence="16">DSM 26174</strain>
    </source>
</reference>
<dbReference type="InterPro" id="IPR015422">
    <property type="entry name" value="PyrdxlP-dep_Trfase_small"/>
</dbReference>
<keyword evidence="11" id="KW-0718">Serine biosynthesis</keyword>
<dbReference type="Pfam" id="PF00266">
    <property type="entry name" value="Aminotran_5"/>
    <property type="match status" value="1"/>
</dbReference>
<name>A0AAE4BSM7_9BACT</name>
<comment type="cofactor">
    <cofactor evidence="1">
        <name>pyridoxal 5'-phosphate</name>
        <dbReference type="ChEBI" id="CHEBI:597326"/>
    </cofactor>
</comment>
<dbReference type="GO" id="GO:0008615">
    <property type="term" value="P:pyridoxine biosynthetic process"/>
    <property type="evidence" value="ECO:0007669"/>
    <property type="project" value="UniProtKB-KW"/>
</dbReference>
<dbReference type="InterPro" id="IPR000192">
    <property type="entry name" value="Aminotrans_V_dom"/>
</dbReference>
<evidence type="ECO:0000256" key="7">
    <source>
        <dbReference type="ARBA" id="ARBA00022605"/>
    </source>
</evidence>
<keyword evidence="5" id="KW-0963">Cytoplasm</keyword>
<dbReference type="AlphaFoldDB" id="A0AAE4BSM7"/>
<evidence type="ECO:0000256" key="14">
    <source>
        <dbReference type="ARBA" id="ARBA00049007"/>
    </source>
</evidence>
<evidence type="ECO:0000256" key="2">
    <source>
        <dbReference type="ARBA" id="ARBA00005099"/>
    </source>
</evidence>
<evidence type="ECO:0000256" key="8">
    <source>
        <dbReference type="ARBA" id="ARBA00022679"/>
    </source>
</evidence>
<comment type="similarity">
    <text evidence="3">Belongs to the class-V pyridoxal-phosphate-dependent aminotransferase family. SerC subfamily.</text>
</comment>
<evidence type="ECO:0000313" key="17">
    <source>
        <dbReference type="Proteomes" id="UP001185092"/>
    </source>
</evidence>
<dbReference type="Proteomes" id="UP001185092">
    <property type="component" value="Unassembled WGS sequence"/>
</dbReference>
<dbReference type="RefSeq" id="WP_309938528.1">
    <property type="nucleotide sequence ID" value="NZ_AP025305.1"/>
</dbReference>
<comment type="caution">
    <text evidence="16">The sequence shown here is derived from an EMBL/GenBank/DDBJ whole genome shotgun (WGS) entry which is preliminary data.</text>
</comment>
<gene>
    <name evidence="16" type="ORF">HNQ88_002057</name>
</gene>
<comment type="catalytic activity">
    <reaction evidence="13">
        <text>4-(phosphooxy)-L-threonine + 2-oxoglutarate = (R)-3-hydroxy-2-oxo-4-phosphooxybutanoate + L-glutamate</text>
        <dbReference type="Rhea" id="RHEA:16573"/>
        <dbReference type="ChEBI" id="CHEBI:16810"/>
        <dbReference type="ChEBI" id="CHEBI:29985"/>
        <dbReference type="ChEBI" id="CHEBI:58452"/>
        <dbReference type="ChEBI" id="CHEBI:58538"/>
        <dbReference type="EC" id="2.6.1.52"/>
    </reaction>
</comment>
<keyword evidence="17" id="KW-1185">Reference proteome</keyword>
<evidence type="ECO:0000256" key="13">
    <source>
        <dbReference type="ARBA" id="ARBA00047630"/>
    </source>
</evidence>
<evidence type="ECO:0000256" key="6">
    <source>
        <dbReference type="ARBA" id="ARBA00022576"/>
    </source>
</evidence>
<evidence type="ECO:0000256" key="9">
    <source>
        <dbReference type="ARBA" id="ARBA00022898"/>
    </source>
</evidence>
<keyword evidence="10" id="KW-0664">Pyridoxine biosynthesis</keyword>
<evidence type="ECO:0000256" key="3">
    <source>
        <dbReference type="ARBA" id="ARBA00006904"/>
    </source>
</evidence>
<dbReference type="EMBL" id="JAVDQD010000002">
    <property type="protein sequence ID" value="MDR6239020.1"/>
    <property type="molecule type" value="Genomic_DNA"/>
</dbReference>
<evidence type="ECO:0000256" key="1">
    <source>
        <dbReference type="ARBA" id="ARBA00001933"/>
    </source>
</evidence>
<dbReference type="GO" id="GO:0008453">
    <property type="term" value="F:alanine-glyoxylate transaminase activity"/>
    <property type="evidence" value="ECO:0007669"/>
    <property type="project" value="TreeGrafter"/>
</dbReference>
<dbReference type="GO" id="GO:0004648">
    <property type="term" value="F:O-phospho-L-serine:2-oxoglutarate aminotransferase activity"/>
    <property type="evidence" value="ECO:0007669"/>
    <property type="project" value="UniProtKB-EC"/>
</dbReference>